<evidence type="ECO:0000256" key="1">
    <source>
        <dbReference type="SAM" id="MobiDB-lite"/>
    </source>
</evidence>
<proteinExistence type="predicted"/>
<dbReference type="Proteomes" id="UP000000768">
    <property type="component" value="Chromosome 5"/>
</dbReference>
<evidence type="ECO:0000313" key="2">
    <source>
        <dbReference type="EMBL" id="KXG28942.1"/>
    </source>
</evidence>
<feature type="compositionally biased region" description="Pro residues" evidence="1">
    <location>
        <begin position="30"/>
        <end position="39"/>
    </location>
</feature>
<keyword evidence="3" id="KW-1185">Reference proteome</keyword>
<reference evidence="3" key="2">
    <citation type="journal article" date="2018" name="Plant J.">
        <title>The Sorghum bicolor reference genome: improved assembly, gene annotations, a transcriptome atlas, and signatures of genome organization.</title>
        <authorList>
            <person name="McCormick R.F."/>
            <person name="Truong S.K."/>
            <person name="Sreedasyam A."/>
            <person name="Jenkins J."/>
            <person name="Shu S."/>
            <person name="Sims D."/>
            <person name="Kennedy M."/>
            <person name="Amirebrahimi M."/>
            <person name="Weers B.D."/>
            <person name="McKinley B."/>
            <person name="Mattison A."/>
            <person name="Morishige D.T."/>
            <person name="Grimwood J."/>
            <person name="Schmutz J."/>
            <person name="Mullet J.E."/>
        </authorList>
    </citation>
    <scope>NUCLEOTIDE SEQUENCE [LARGE SCALE GENOMIC DNA]</scope>
    <source>
        <strain evidence="3">cv. BTx623</strain>
    </source>
</reference>
<gene>
    <name evidence="2" type="ORF">SORBI_3005G187800</name>
</gene>
<sequence length="135" mass="14730">MSGPSASSAVYPSAVPPPPPERYSAAVFIPAPPRTPLPSSPSTASSPLMPPPRPLLGSGSFICRRTQAPWRRRPTPPRISPTSRPLIPVQARRRARLHRGREHPRHLLVLRPCSFVLLNLCLESRQAILCSTPIG</sequence>
<feature type="compositionally biased region" description="Low complexity" evidence="1">
    <location>
        <begin position="55"/>
        <end position="69"/>
    </location>
</feature>
<evidence type="ECO:0000313" key="3">
    <source>
        <dbReference type="Proteomes" id="UP000000768"/>
    </source>
</evidence>
<accession>A0A1B6PTE0</accession>
<dbReference type="EMBL" id="CM000764">
    <property type="protein sequence ID" value="KXG28942.1"/>
    <property type="molecule type" value="Genomic_DNA"/>
</dbReference>
<dbReference type="AlphaFoldDB" id="A0A1B6PTE0"/>
<feature type="compositionally biased region" description="Low complexity" evidence="1">
    <location>
        <begin position="1"/>
        <end position="13"/>
    </location>
</feature>
<feature type="region of interest" description="Disordered" evidence="1">
    <location>
        <begin position="1"/>
        <end position="88"/>
    </location>
</feature>
<protein>
    <submittedName>
        <fullName evidence="2">Uncharacterized protein</fullName>
    </submittedName>
</protein>
<dbReference type="InParanoid" id="A0A1B6PTE0"/>
<reference evidence="2 3" key="1">
    <citation type="journal article" date="2009" name="Nature">
        <title>The Sorghum bicolor genome and the diversification of grasses.</title>
        <authorList>
            <person name="Paterson A.H."/>
            <person name="Bowers J.E."/>
            <person name="Bruggmann R."/>
            <person name="Dubchak I."/>
            <person name="Grimwood J."/>
            <person name="Gundlach H."/>
            <person name="Haberer G."/>
            <person name="Hellsten U."/>
            <person name="Mitros T."/>
            <person name="Poliakov A."/>
            <person name="Schmutz J."/>
            <person name="Spannagl M."/>
            <person name="Tang H."/>
            <person name="Wang X."/>
            <person name="Wicker T."/>
            <person name="Bharti A.K."/>
            <person name="Chapman J."/>
            <person name="Feltus F.A."/>
            <person name="Gowik U."/>
            <person name="Grigoriev I.V."/>
            <person name="Lyons E."/>
            <person name="Maher C.A."/>
            <person name="Martis M."/>
            <person name="Narechania A."/>
            <person name="Otillar R.P."/>
            <person name="Penning B.W."/>
            <person name="Salamov A.A."/>
            <person name="Wang Y."/>
            <person name="Zhang L."/>
            <person name="Carpita N.C."/>
            <person name="Freeling M."/>
            <person name="Gingle A.R."/>
            <person name="Hash C.T."/>
            <person name="Keller B."/>
            <person name="Klein P."/>
            <person name="Kresovich S."/>
            <person name="McCann M.C."/>
            <person name="Ming R."/>
            <person name="Peterson D.G."/>
            <person name="Mehboob-ur-Rahman"/>
            <person name="Ware D."/>
            <person name="Westhoff P."/>
            <person name="Mayer K.F."/>
            <person name="Messing J."/>
            <person name="Rokhsar D.S."/>
        </authorList>
    </citation>
    <scope>NUCLEOTIDE SEQUENCE [LARGE SCALE GENOMIC DNA]</scope>
    <source>
        <strain evidence="3">cv. BTx623</strain>
    </source>
</reference>
<name>A0A1B6PTE0_SORBI</name>
<dbReference type="Gramene" id="KXG28942">
    <property type="protein sequence ID" value="KXG28942"/>
    <property type="gene ID" value="SORBI_3005G187800"/>
</dbReference>
<organism evidence="2 3">
    <name type="scientific">Sorghum bicolor</name>
    <name type="common">Sorghum</name>
    <name type="synonym">Sorghum vulgare</name>
    <dbReference type="NCBI Taxonomy" id="4558"/>
    <lineage>
        <taxon>Eukaryota</taxon>
        <taxon>Viridiplantae</taxon>
        <taxon>Streptophyta</taxon>
        <taxon>Embryophyta</taxon>
        <taxon>Tracheophyta</taxon>
        <taxon>Spermatophyta</taxon>
        <taxon>Magnoliopsida</taxon>
        <taxon>Liliopsida</taxon>
        <taxon>Poales</taxon>
        <taxon>Poaceae</taxon>
        <taxon>PACMAD clade</taxon>
        <taxon>Panicoideae</taxon>
        <taxon>Andropogonodae</taxon>
        <taxon>Andropogoneae</taxon>
        <taxon>Sorghinae</taxon>
        <taxon>Sorghum</taxon>
    </lineage>
</organism>
<dbReference type="ExpressionAtlas" id="A0A1B6PTE0">
    <property type="expression patterns" value="baseline"/>
</dbReference>